<accession>X1B700</accession>
<proteinExistence type="predicted"/>
<gene>
    <name evidence="1" type="ORF">S01H4_50263</name>
</gene>
<reference evidence="1" key="1">
    <citation type="journal article" date="2014" name="Front. Microbiol.">
        <title>High frequency of phylogenetically diverse reductive dehalogenase-homologous genes in deep subseafloor sedimentary metagenomes.</title>
        <authorList>
            <person name="Kawai M."/>
            <person name="Futagami T."/>
            <person name="Toyoda A."/>
            <person name="Takaki Y."/>
            <person name="Nishi S."/>
            <person name="Hori S."/>
            <person name="Arai W."/>
            <person name="Tsubouchi T."/>
            <person name="Morono Y."/>
            <person name="Uchiyama I."/>
            <person name="Ito T."/>
            <person name="Fujiyama A."/>
            <person name="Inagaki F."/>
            <person name="Takami H."/>
        </authorList>
    </citation>
    <scope>NUCLEOTIDE SEQUENCE</scope>
    <source>
        <strain evidence="1">Expedition CK06-06</strain>
    </source>
</reference>
<comment type="caution">
    <text evidence="1">The sequence shown here is derived from an EMBL/GenBank/DDBJ whole genome shotgun (WGS) entry which is preliminary data.</text>
</comment>
<dbReference type="EMBL" id="BART01028524">
    <property type="protein sequence ID" value="GAG90880.1"/>
    <property type="molecule type" value="Genomic_DNA"/>
</dbReference>
<protein>
    <submittedName>
        <fullName evidence="1">Uncharacterized protein</fullName>
    </submittedName>
</protein>
<feature type="non-terminal residue" evidence="1">
    <location>
        <position position="1"/>
    </location>
</feature>
<sequence>IEQREVNWGYMISKTKCYAEAFVVCKVRHMI</sequence>
<dbReference type="AlphaFoldDB" id="X1B700"/>
<name>X1B700_9ZZZZ</name>
<evidence type="ECO:0000313" key="1">
    <source>
        <dbReference type="EMBL" id="GAG90880.1"/>
    </source>
</evidence>
<organism evidence="1">
    <name type="scientific">marine sediment metagenome</name>
    <dbReference type="NCBI Taxonomy" id="412755"/>
    <lineage>
        <taxon>unclassified sequences</taxon>
        <taxon>metagenomes</taxon>
        <taxon>ecological metagenomes</taxon>
    </lineage>
</organism>